<dbReference type="OrthoDB" id="5741786at2"/>
<evidence type="ECO:0008006" key="4">
    <source>
        <dbReference type="Google" id="ProtNLM"/>
    </source>
</evidence>
<feature type="signal peptide" evidence="1">
    <location>
        <begin position="1"/>
        <end position="20"/>
    </location>
</feature>
<evidence type="ECO:0000256" key="1">
    <source>
        <dbReference type="SAM" id="SignalP"/>
    </source>
</evidence>
<feature type="chain" id="PRO_5017455723" description="DUF4892 domain-containing protein" evidence="1">
    <location>
        <begin position="21"/>
        <end position="285"/>
    </location>
</feature>
<protein>
    <recommendedName>
        <fullName evidence="4">DUF4892 domain-containing protein</fullName>
    </recommendedName>
</protein>
<dbReference type="RefSeq" id="WP_091823143.1">
    <property type="nucleotide sequence ID" value="NZ_FNRJ01000002.1"/>
</dbReference>
<evidence type="ECO:0000313" key="3">
    <source>
        <dbReference type="Proteomes" id="UP000242469"/>
    </source>
</evidence>
<keyword evidence="3" id="KW-1185">Reference proteome</keyword>
<dbReference type="Proteomes" id="UP000242469">
    <property type="component" value="Unassembled WGS sequence"/>
</dbReference>
<keyword evidence="1" id="KW-0732">Signal</keyword>
<dbReference type="STRING" id="1122198.SAMN02745729_10288"/>
<dbReference type="EMBL" id="FNRJ01000002">
    <property type="protein sequence ID" value="SEA24724.1"/>
    <property type="molecule type" value="Genomic_DNA"/>
</dbReference>
<dbReference type="InterPro" id="IPR032608">
    <property type="entry name" value="DUF4892"/>
</dbReference>
<gene>
    <name evidence="2" type="ORF">SAMN02745729_10288</name>
</gene>
<dbReference type="Pfam" id="PF16234">
    <property type="entry name" value="DUF4892"/>
    <property type="match status" value="1"/>
</dbReference>
<proteinExistence type="predicted"/>
<reference evidence="3" key="1">
    <citation type="submission" date="2016-10" db="EMBL/GenBank/DDBJ databases">
        <authorList>
            <person name="Varghese N."/>
            <person name="Submissions S."/>
        </authorList>
    </citation>
    <scope>NUCLEOTIDE SEQUENCE [LARGE SCALE GENOMIC DNA]</scope>
    <source>
        <strain evidence="3">DSM 11526</strain>
    </source>
</reference>
<evidence type="ECO:0000313" key="2">
    <source>
        <dbReference type="EMBL" id="SEA24724.1"/>
    </source>
</evidence>
<accession>A0A1H3ZN90</accession>
<sequence>MKQYLKTLALLLLVTPALQAAEFEIPLQLNPFPQSQLISSEQRQEPDYRLMLSGIMKINGRIRTDRDQRLQASLSRMTWQLPDGYDPQSGFSFLRAQLDDRGAQVMFECSGRQCGPSSIWANDVFGQSRLYGIDNTQSYVAMRLDQAHVALYAVRRGNGRVFLHMDVLENESQTISDPVAVLAQQGYVELQNWPESSDRTVASVLDMMRGMPGQELWLVVHWQGQDLELTLRQSQEAADRLLRQVVEKGGDVRQLKARGVGSLVPSVLGSRRQVAIVVMRRGSGR</sequence>
<name>A0A1H3ZN90_9GAMM</name>
<dbReference type="AlphaFoldDB" id="A0A1H3ZN90"/>
<organism evidence="2 3">
    <name type="scientific">Marinobacterium iners DSM 11526</name>
    <dbReference type="NCBI Taxonomy" id="1122198"/>
    <lineage>
        <taxon>Bacteria</taxon>
        <taxon>Pseudomonadati</taxon>
        <taxon>Pseudomonadota</taxon>
        <taxon>Gammaproteobacteria</taxon>
        <taxon>Oceanospirillales</taxon>
        <taxon>Oceanospirillaceae</taxon>
        <taxon>Marinobacterium</taxon>
    </lineage>
</organism>